<feature type="transmembrane region" description="Helical" evidence="1">
    <location>
        <begin position="242"/>
        <end position="261"/>
    </location>
</feature>
<evidence type="ECO:0000313" key="4">
    <source>
        <dbReference type="Proteomes" id="UP000552954"/>
    </source>
</evidence>
<keyword evidence="1" id="KW-0472">Membrane</keyword>
<dbReference type="PANTHER" id="PTHR23028">
    <property type="entry name" value="ACETYLTRANSFERASE"/>
    <property type="match status" value="1"/>
</dbReference>
<dbReference type="AlphaFoldDB" id="A0A849KFW7"/>
<feature type="transmembrane region" description="Helical" evidence="1">
    <location>
        <begin position="131"/>
        <end position="148"/>
    </location>
</feature>
<organism evidence="3 4">
    <name type="scientific">Ramlibacter montanisoli</name>
    <dbReference type="NCBI Taxonomy" id="2732512"/>
    <lineage>
        <taxon>Bacteria</taxon>
        <taxon>Pseudomonadati</taxon>
        <taxon>Pseudomonadota</taxon>
        <taxon>Betaproteobacteria</taxon>
        <taxon>Burkholderiales</taxon>
        <taxon>Comamonadaceae</taxon>
        <taxon>Ramlibacter</taxon>
    </lineage>
</organism>
<feature type="transmembrane region" description="Helical" evidence="1">
    <location>
        <begin position="29"/>
        <end position="52"/>
    </location>
</feature>
<evidence type="ECO:0000259" key="2">
    <source>
        <dbReference type="Pfam" id="PF01757"/>
    </source>
</evidence>
<reference evidence="3 4" key="1">
    <citation type="submission" date="2020-05" db="EMBL/GenBank/DDBJ databases">
        <authorList>
            <person name="Khan S.A."/>
            <person name="Jeon C.O."/>
            <person name="Chun B.H."/>
        </authorList>
    </citation>
    <scope>NUCLEOTIDE SEQUENCE [LARGE SCALE GENOMIC DNA]</scope>
    <source>
        <strain evidence="3 4">B156</strain>
    </source>
</reference>
<comment type="caution">
    <text evidence="3">The sequence shown here is derived from an EMBL/GenBank/DDBJ whole genome shotgun (WGS) entry which is preliminary data.</text>
</comment>
<feature type="domain" description="Acyltransferase 3" evidence="2">
    <location>
        <begin position="5"/>
        <end position="297"/>
    </location>
</feature>
<evidence type="ECO:0000313" key="3">
    <source>
        <dbReference type="EMBL" id="NNU43815.1"/>
    </source>
</evidence>
<proteinExistence type="predicted"/>
<dbReference type="GO" id="GO:0016747">
    <property type="term" value="F:acyltransferase activity, transferring groups other than amino-acyl groups"/>
    <property type="evidence" value="ECO:0007669"/>
    <property type="project" value="InterPro"/>
</dbReference>
<dbReference type="InterPro" id="IPR002656">
    <property type="entry name" value="Acyl_transf_3_dom"/>
</dbReference>
<dbReference type="InterPro" id="IPR050879">
    <property type="entry name" value="Acyltransferase_3"/>
</dbReference>
<dbReference type="Pfam" id="PF01757">
    <property type="entry name" value="Acyl_transf_3"/>
    <property type="match status" value="1"/>
</dbReference>
<keyword evidence="1" id="KW-1133">Transmembrane helix</keyword>
<gene>
    <name evidence="3" type="ORF">HK415_12590</name>
</gene>
<dbReference type="Proteomes" id="UP000552954">
    <property type="component" value="Unassembled WGS sequence"/>
</dbReference>
<feature type="transmembrane region" description="Helical" evidence="1">
    <location>
        <begin position="73"/>
        <end position="92"/>
    </location>
</feature>
<dbReference type="GO" id="GO:0016020">
    <property type="term" value="C:membrane"/>
    <property type="evidence" value="ECO:0007669"/>
    <property type="project" value="TreeGrafter"/>
</dbReference>
<dbReference type="PANTHER" id="PTHR23028:SF53">
    <property type="entry name" value="ACYL_TRANSF_3 DOMAIN-CONTAINING PROTEIN"/>
    <property type="match status" value="1"/>
</dbReference>
<name>A0A849KFW7_9BURK</name>
<keyword evidence="1" id="KW-0812">Transmembrane</keyword>
<feature type="transmembrane region" description="Helical" evidence="1">
    <location>
        <begin position="305"/>
        <end position="324"/>
    </location>
</feature>
<feature type="transmembrane region" description="Helical" evidence="1">
    <location>
        <begin position="154"/>
        <end position="173"/>
    </location>
</feature>
<evidence type="ECO:0000256" key="1">
    <source>
        <dbReference type="SAM" id="Phobius"/>
    </source>
</evidence>
<dbReference type="GO" id="GO:0009103">
    <property type="term" value="P:lipopolysaccharide biosynthetic process"/>
    <property type="evidence" value="ECO:0007669"/>
    <property type="project" value="TreeGrafter"/>
</dbReference>
<reference evidence="3 4" key="2">
    <citation type="submission" date="2020-06" db="EMBL/GenBank/DDBJ databases">
        <title>Ramlibacter rhizophilus sp. nov., isolated from rhizosphere soil of national flower Mugunghwa from South Korea.</title>
        <authorList>
            <person name="Zheng-Fei Y."/>
            <person name="Huan T."/>
        </authorList>
    </citation>
    <scope>NUCLEOTIDE SEQUENCE [LARGE SCALE GENOMIC DNA]</scope>
    <source>
        <strain evidence="3 4">B156</strain>
    </source>
</reference>
<protein>
    <submittedName>
        <fullName evidence="3">Acyltransferase</fullName>
    </submittedName>
</protein>
<feature type="transmembrane region" description="Helical" evidence="1">
    <location>
        <begin position="216"/>
        <end position="235"/>
    </location>
</feature>
<dbReference type="EMBL" id="JABFCS010000001">
    <property type="protein sequence ID" value="NNU43815.1"/>
    <property type="molecule type" value="Genomic_DNA"/>
</dbReference>
<dbReference type="RefSeq" id="WP_171559749.1">
    <property type="nucleotide sequence ID" value="NZ_JABFCS010000001.1"/>
</dbReference>
<accession>A0A849KFW7</accession>
<feature type="transmembrane region" description="Helical" evidence="1">
    <location>
        <begin position="281"/>
        <end position="298"/>
    </location>
</feature>
<sequence>MTYNPALDGMRAFAILLVAMFHTRAPMALGGYIGVDIFFVLSGFLITSLLLAELDATGRVALASFWRRRFWRLTPPLLAMLAVYLLLAPLAWPEVANHGLQALLAALYVSDYSAAFWGVPRQLSHTWSLSVEMHFYLLWPLVLVFAYRRWKGGSLVPVLAVAYLLASMLRWVCTIKGQSWEQVYYRTDTHLSGLLLGSWLAVALRDPAWRDGLQQALPWLLWLPVAAIVCLQYMWRDLWMQMWGFSLVELAAAAVVLAVQRPSSQLSLMLSRPVLVWLGKMSYGIYLWHFPVFLYLRVRHTWGEVMIIGLSLSVALAALSHYTLEAWASRRRGLRAPMQAAG</sequence>
<keyword evidence="3" id="KW-0012">Acyltransferase</keyword>
<keyword evidence="3" id="KW-0808">Transferase</keyword>
<keyword evidence="4" id="KW-1185">Reference proteome</keyword>